<keyword evidence="3" id="KW-1185">Reference proteome</keyword>
<dbReference type="OrthoDB" id="3363286at2759"/>
<name>A0A9P7YWJ3_9HELO</name>
<accession>A0A9P7YWJ3</accession>
<feature type="region of interest" description="Disordered" evidence="1">
    <location>
        <begin position="1"/>
        <end position="23"/>
    </location>
</feature>
<evidence type="ECO:0000313" key="3">
    <source>
        <dbReference type="Proteomes" id="UP000887226"/>
    </source>
</evidence>
<comment type="caution">
    <text evidence="2">The sequence shown here is derived from an EMBL/GenBank/DDBJ whole genome shotgun (WGS) entry which is preliminary data.</text>
</comment>
<protein>
    <submittedName>
        <fullName evidence="2">Uncharacterized protein</fullName>
    </submittedName>
</protein>
<sequence length="312" mass="35519">MDNDVIEAKNQWHAPKARPSKAPTDFQIQLAKSPYAQMLATPVRQCQGTRARLPSYFMQAFTIMAHPETKQPWRVPLDLTKKHQPAQETSEASDAKAPNLPLPVGAIGYVNSRQKLMEALVNSSSGYGERWKSSYAEIMGKYHSTRRIIQATQWRSDMDTHILELHRRRLVEHLQYTTQLRRGYISRSATWEDSTLAKRQAGGIIWTGPRSGGFANFDDDNATDQIVVPEFSTLEIGKTGKQVPVFNLRRMLGKEHLSKLRLACPSFGGEIMIIKDKRMTVDLRKRLWKLEGYIASYYEHIPDHVAAALNDL</sequence>
<organism evidence="2 3">
    <name type="scientific">Calycina marina</name>
    <dbReference type="NCBI Taxonomy" id="1763456"/>
    <lineage>
        <taxon>Eukaryota</taxon>
        <taxon>Fungi</taxon>
        <taxon>Dikarya</taxon>
        <taxon>Ascomycota</taxon>
        <taxon>Pezizomycotina</taxon>
        <taxon>Leotiomycetes</taxon>
        <taxon>Helotiales</taxon>
        <taxon>Pezizellaceae</taxon>
        <taxon>Calycina</taxon>
    </lineage>
</organism>
<proteinExistence type="predicted"/>
<reference evidence="2" key="1">
    <citation type="journal article" date="2021" name="IMA Fungus">
        <title>Genomic characterization of three marine fungi, including Emericellopsis atlantica sp. nov. with signatures of a generalist lifestyle and marine biomass degradation.</title>
        <authorList>
            <person name="Hagestad O.C."/>
            <person name="Hou L."/>
            <person name="Andersen J.H."/>
            <person name="Hansen E.H."/>
            <person name="Altermark B."/>
            <person name="Li C."/>
            <person name="Kuhnert E."/>
            <person name="Cox R.J."/>
            <person name="Crous P.W."/>
            <person name="Spatafora J.W."/>
            <person name="Lail K."/>
            <person name="Amirebrahimi M."/>
            <person name="Lipzen A."/>
            <person name="Pangilinan J."/>
            <person name="Andreopoulos W."/>
            <person name="Hayes R.D."/>
            <person name="Ng V."/>
            <person name="Grigoriev I.V."/>
            <person name="Jackson S.A."/>
            <person name="Sutton T.D.S."/>
            <person name="Dobson A.D.W."/>
            <person name="Rama T."/>
        </authorList>
    </citation>
    <scope>NUCLEOTIDE SEQUENCE</scope>
    <source>
        <strain evidence="2">TRa3180A</strain>
    </source>
</reference>
<gene>
    <name evidence="2" type="ORF">BJ878DRAFT_430363</name>
</gene>
<evidence type="ECO:0000256" key="1">
    <source>
        <dbReference type="SAM" id="MobiDB-lite"/>
    </source>
</evidence>
<evidence type="ECO:0000313" key="2">
    <source>
        <dbReference type="EMBL" id="KAG9240408.1"/>
    </source>
</evidence>
<dbReference type="AlphaFoldDB" id="A0A9P7YWJ3"/>
<dbReference type="Proteomes" id="UP000887226">
    <property type="component" value="Unassembled WGS sequence"/>
</dbReference>
<dbReference type="EMBL" id="MU254456">
    <property type="protein sequence ID" value="KAG9240408.1"/>
    <property type="molecule type" value="Genomic_DNA"/>
</dbReference>